<proteinExistence type="predicted"/>
<evidence type="ECO:0008006" key="4">
    <source>
        <dbReference type="Google" id="ProtNLM"/>
    </source>
</evidence>
<comment type="caution">
    <text evidence="2">The sequence shown here is derived from an EMBL/GenBank/DDBJ whole genome shotgun (WGS) entry which is preliminary data.</text>
</comment>
<evidence type="ECO:0000256" key="1">
    <source>
        <dbReference type="SAM" id="Phobius"/>
    </source>
</evidence>
<keyword evidence="1" id="KW-1133">Transmembrane helix</keyword>
<organism evidence="2 3">
    <name type="scientific">Campylobacter canadensis</name>
    <dbReference type="NCBI Taxonomy" id="449520"/>
    <lineage>
        <taxon>Bacteria</taxon>
        <taxon>Pseudomonadati</taxon>
        <taxon>Campylobacterota</taxon>
        <taxon>Epsilonproteobacteria</taxon>
        <taxon>Campylobacterales</taxon>
        <taxon>Campylobacteraceae</taxon>
        <taxon>Campylobacter</taxon>
    </lineage>
</organism>
<dbReference type="EMBL" id="JACGBB010000001">
    <property type="protein sequence ID" value="MBZ7986555.1"/>
    <property type="molecule type" value="Genomic_DNA"/>
</dbReference>
<evidence type="ECO:0000313" key="2">
    <source>
        <dbReference type="EMBL" id="MBZ7986555.1"/>
    </source>
</evidence>
<accession>A0ABS7WRC8</accession>
<name>A0ABS7WRC8_9BACT</name>
<dbReference type="Proteomes" id="UP000786183">
    <property type="component" value="Unassembled WGS sequence"/>
</dbReference>
<dbReference type="RefSeq" id="WP_224325069.1">
    <property type="nucleotide sequence ID" value="NZ_JACGBB010000001.1"/>
</dbReference>
<protein>
    <recommendedName>
        <fullName evidence="4">Periplasmic protein</fullName>
    </recommendedName>
</protein>
<gene>
    <name evidence="2" type="ORF">AVCANL283_00315</name>
</gene>
<sequence length="147" mass="17587">MKKIFILLFVIIFIAIVIIFYPKQNFKKRELITELTPLECNLNKEHCFLEFNNKKIEIYFQKQPLEIMVENTLHIKNLGKIDNLNARFYGLNMYMGDIVEEFSSKNNKDYYADLVFSACAENIMRYRLELFSGEKSLNLYIDFDVKR</sequence>
<keyword evidence="3" id="KW-1185">Reference proteome</keyword>
<evidence type="ECO:0000313" key="3">
    <source>
        <dbReference type="Proteomes" id="UP000786183"/>
    </source>
</evidence>
<feature type="transmembrane region" description="Helical" evidence="1">
    <location>
        <begin position="6"/>
        <end position="22"/>
    </location>
</feature>
<keyword evidence="1" id="KW-0472">Membrane</keyword>
<reference evidence="2 3" key="1">
    <citation type="submission" date="2020-07" db="EMBL/GenBank/DDBJ databases">
        <title>Transfer of Campylobacter canadensis to the novel genus Avispirillum gen. nov., that also includes two novel species recovered from migratory waterfowl: Avispirillum anseris sp. nov. and Avispirillum brantae sp. nov.</title>
        <authorList>
            <person name="Miller W.G."/>
            <person name="Chapman M.H."/>
            <person name="Yee E."/>
            <person name="Inglis G.D."/>
        </authorList>
    </citation>
    <scope>NUCLEOTIDE SEQUENCE [LARGE SCALE GENOMIC DNA]</scope>
    <source>
        <strain evidence="2 3">L283</strain>
    </source>
</reference>
<keyword evidence="1" id="KW-0812">Transmembrane</keyword>